<proteinExistence type="predicted"/>
<dbReference type="EMBL" id="LIZT01000109">
    <property type="protein sequence ID" value="KPJ48586.1"/>
    <property type="molecule type" value="Genomic_DNA"/>
</dbReference>
<reference evidence="2 3" key="1">
    <citation type="journal article" date="2015" name="Microbiome">
        <title>Genomic resolution of linkages in carbon, nitrogen, and sulfur cycling among widespread estuary sediment bacteria.</title>
        <authorList>
            <person name="Baker B.J."/>
            <person name="Lazar C.S."/>
            <person name="Teske A.P."/>
            <person name="Dick G.J."/>
        </authorList>
    </citation>
    <scope>NUCLEOTIDE SEQUENCE [LARGE SCALE GENOMIC DNA]</scope>
    <source>
        <strain evidence="2">DG_26</strain>
    </source>
</reference>
<keyword evidence="1" id="KW-0812">Transmembrane</keyword>
<comment type="caution">
    <text evidence="2">The sequence shown here is derived from an EMBL/GenBank/DDBJ whole genome shotgun (WGS) entry which is preliminary data.</text>
</comment>
<evidence type="ECO:0000313" key="3">
    <source>
        <dbReference type="Proteomes" id="UP000051124"/>
    </source>
</evidence>
<protein>
    <submittedName>
        <fullName evidence="2">Uncharacterized protein</fullName>
    </submittedName>
</protein>
<accession>A0A0S7WEK8</accession>
<gene>
    <name evidence="2" type="ORF">AMJ40_07230</name>
</gene>
<evidence type="ECO:0000256" key="1">
    <source>
        <dbReference type="SAM" id="Phobius"/>
    </source>
</evidence>
<name>A0A0S7WEK8_UNCT6</name>
<evidence type="ECO:0000313" key="2">
    <source>
        <dbReference type="EMBL" id="KPJ48586.1"/>
    </source>
</evidence>
<organism evidence="2 3">
    <name type="scientific">candidate division TA06 bacterium DG_26</name>
    <dbReference type="NCBI Taxonomy" id="1703771"/>
    <lineage>
        <taxon>Bacteria</taxon>
        <taxon>Bacteria division TA06</taxon>
    </lineage>
</organism>
<keyword evidence="1" id="KW-1133">Transmembrane helix</keyword>
<dbReference type="AlphaFoldDB" id="A0A0S7WEK8"/>
<keyword evidence="1" id="KW-0472">Membrane</keyword>
<dbReference type="Proteomes" id="UP000051124">
    <property type="component" value="Unassembled WGS sequence"/>
</dbReference>
<feature type="transmembrane region" description="Helical" evidence="1">
    <location>
        <begin position="14"/>
        <end position="31"/>
    </location>
</feature>
<sequence length="60" mass="6877">MDNKKAGSMTRREVLVKAAVGVFGILLLPFFPRVRKETKREEFLRNISDVEASHYKRLAG</sequence>